<dbReference type="Proteomes" id="UP000612746">
    <property type="component" value="Unassembled WGS sequence"/>
</dbReference>
<reference evidence="2" key="1">
    <citation type="submission" date="2020-12" db="EMBL/GenBank/DDBJ databases">
        <title>Metabolic potential, ecology and presence of endohyphal bacteria is reflected in genomic diversity of Mucoromycotina.</title>
        <authorList>
            <person name="Muszewska A."/>
            <person name="Okrasinska A."/>
            <person name="Steczkiewicz K."/>
            <person name="Drgas O."/>
            <person name="Orlowska M."/>
            <person name="Perlinska-Lenart U."/>
            <person name="Aleksandrzak-Piekarczyk T."/>
            <person name="Szatraj K."/>
            <person name="Zielenkiewicz U."/>
            <person name="Pilsyk S."/>
            <person name="Malc E."/>
            <person name="Mieczkowski P."/>
            <person name="Kruszewska J.S."/>
            <person name="Biernat P."/>
            <person name="Pawlowska J."/>
        </authorList>
    </citation>
    <scope>NUCLEOTIDE SEQUENCE</scope>
    <source>
        <strain evidence="2">WA0000051536</strain>
    </source>
</reference>
<evidence type="ECO:0000256" key="1">
    <source>
        <dbReference type="SAM" id="MobiDB-lite"/>
    </source>
</evidence>
<gene>
    <name evidence="2" type="ORF">INT44_005740</name>
</gene>
<dbReference type="OrthoDB" id="5673at2759"/>
<name>A0A8H7PZX8_9FUNG</name>
<evidence type="ECO:0000313" key="2">
    <source>
        <dbReference type="EMBL" id="KAG2182760.1"/>
    </source>
</evidence>
<dbReference type="SUPFAM" id="SSF64288">
    <property type="entry name" value="Chorismate lyase-like"/>
    <property type="match status" value="1"/>
</dbReference>
<dbReference type="Gene3D" id="3.40.1410.10">
    <property type="entry name" value="Chorismate lyase-like"/>
    <property type="match status" value="1"/>
</dbReference>
<dbReference type="InterPro" id="IPR028978">
    <property type="entry name" value="Chorismate_lyase_/UTRA_dom_sf"/>
</dbReference>
<evidence type="ECO:0000313" key="3">
    <source>
        <dbReference type="Proteomes" id="UP000612746"/>
    </source>
</evidence>
<accession>A0A8H7PZX8</accession>
<protein>
    <submittedName>
        <fullName evidence="2">Uncharacterized protein</fullName>
    </submittedName>
</protein>
<keyword evidence="3" id="KW-1185">Reference proteome</keyword>
<dbReference type="EMBL" id="JAEPRA010000007">
    <property type="protein sequence ID" value="KAG2182760.1"/>
    <property type="molecule type" value="Genomic_DNA"/>
</dbReference>
<organism evidence="2 3">
    <name type="scientific">Umbelopsis vinacea</name>
    <dbReference type="NCBI Taxonomy" id="44442"/>
    <lineage>
        <taxon>Eukaryota</taxon>
        <taxon>Fungi</taxon>
        <taxon>Fungi incertae sedis</taxon>
        <taxon>Mucoromycota</taxon>
        <taxon>Mucoromycotina</taxon>
        <taxon>Umbelopsidomycetes</taxon>
        <taxon>Umbelopsidales</taxon>
        <taxon>Umbelopsidaceae</taxon>
        <taxon>Umbelopsis</taxon>
    </lineage>
</organism>
<feature type="region of interest" description="Disordered" evidence="1">
    <location>
        <begin position="69"/>
        <end position="89"/>
    </location>
</feature>
<sequence length="214" mass="24097">MLPPPPGTSHYTILPTKFIDNVSPQEIKLNLPNEFDGLERIILQATGNLQRVLAAYFNRPVNVQHVKNVELPATPQSEGKDSFDSDDDSSDDATVVLKRFERQINLFCEEKFLYTADSVLIVRSQKVLDLIEKQKAGIAQIFWALQKLPDFKLHAIGRHGDEAGGSFWRDYTLSVDDLMYCHIREMFPVGVFNSSSDGRQMGPCPTGTIWVAID</sequence>
<proteinExistence type="predicted"/>
<comment type="caution">
    <text evidence="2">The sequence shown here is derived from an EMBL/GenBank/DDBJ whole genome shotgun (WGS) entry which is preliminary data.</text>
</comment>
<dbReference type="AlphaFoldDB" id="A0A8H7PZX8"/>